<gene>
    <name evidence="3" type="ORF">M409DRAFT_48764</name>
</gene>
<dbReference type="GeneID" id="54564308"/>
<feature type="compositionally biased region" description="Low complexity" evidence="1">
    <location>
        <begin position="424"/>
        <end position="433"/>
    </location>
</feature>
<protein>
    <recommendedName>
        <fullName evidence="5">Apple domain-containing protein</fullName>
    </recommendedName>
</protein>
<dbReference type="PANTHER" id="PTHR36578">
    <property type="entry name" value="CHROMOSOME 15, WHOLE GENOME SHOTGUN SEQUENCE"/>
    <property type="match status" value="1"/>
</dbReference>
<keyword evidence="2" id="KW-0732">Signal</keyword>
<feature type="region of interest" description="Disordered" evidence="1">
    <location>
        <begin position="424"/>
        <end position="451"/>
    </location>
</feature>
<evidence type="ECO:0000256" key="1">
    <source>
        <dbReference type="SAM" id="MobiDB-lite"/>
    </source>
</evidence>
<feature type="chain" id="PRO_5025335896" description="Apple domain-containing protein" evidence="2">
    <location>
        <begin position="17"/>
        <end position="793"/>
    </location>
</feature>
<dbReference type="EMBL" id="ML993579">
    <property type="protein sequence ID" value="KAF2173846.1"/>
    <property type="molecule type" value="Genomic_DNA"/>
</dbReference>
<dbReference type="AlphaFoldDB" id="A0A6A6D874"/>
<sequence length="793" mass="84216">MKSCILLAAVAGLASAAPQLEKRQYIDYEAVVDDYVPTITEVPGLKTQTVQYDPTAAISSAAAEVTEDPLPQKKRDLEVRSACDPEPTIANTYNIDVSSPSAFQNDPNAAAAANAAAVPSGYSRNFKALTNTVVGYGYLGYQQISSYDPQQCATRCTALAGCLGFNLFFERAPVATPGDDCPNPAPFANIKCAFWGGPVESVGALDSNDTRSAFQVVYAGSNGYTTTAVQQIAGYSAPTILKNVSINAPLDCINRDTYMGFKLFTSGAYDTRLCTAACESQNVYNKQYPPQDITQLKLCKFITSYLLLKNGEPEGQFCVMYTQAWDQSYGTNDGQWRGDDHYTIQYSFSYSNATDTGLPVCPNQVSYLQTSGQEFCTSYIHYSAPTSTAVSTAYSTPATSTVRSTSTSTVTVYSYTRTTTITGYGSSTSTSTVPPMKRDAPPTASPTTLDEASAYPIDPAATSGAYVVSILSSVVPAYTNKVVDSVVASTSAAPQRREVPEKRAAAPVEQAVEEKRAAPAPAPAPIEAHAVATPASASNWPASVLSSACSSVATGTATTTRTTTLTAATPLYTSYTSTTTTTTITTVSTQTVPPVVLSSATAVVGSINGSPSSYDDSYYALNLPFSIGTFGSYSSSIYLGINGWVGFPGRSGTYVNTALPASNMPDTCIMALWDDLYIYQGTQQGIYYQVSGATGTRVITFEFYTSAYQRPSEYYHFTMTFYEATPAITLFKYYDVSLSGSSATVGAQKVSSNKVSQYSFNQAVLSPGMTLTLNTTTGSGVFTAGTFDRNAPS</sequence>
<evidence type="ECO:0008006" key="5">
    <source>
        <dbReference type="Google" id="ProtNLM"/>
    </source>
</evidence>
<organism evidence="3 4">
    <name type="scientific">Zasmidium cellare ATCC 36951</name>
    <dbReference type="NCBI Taxonomy" id="1080233"/>
    <lineage>
        <taxon>Eukaryota</taxon>
        <taxon>Fungi</taxon>
        <taxon>Dikarya</taxon>
        <taxon>Ascomycota</taxon>
        <taxon>Pezizomycotina</taxon>
        <taxon>Dothideomycetes</taxon>
        <taxon>Dothideomycetidae</taxon>
        <taxon>Mycosphaerellales</taxon>
        <taxon>Mycosphaerellaceae</taxon>
        <taxon>Zasmidium</taxon>
    </lineage>
</organism>
<dbReference type="OrthoDB" id="271448at2759"/>
<keyword evidence="4" id="KW-1185">Reference proteome</keyword>
<evidence type="ECO:0000256" key="2">
    <source>
        <dbReference type="SAM" id="SignalP"/>
    </source>
</evidence>
<proteinExistence type="predicted"/>
<accession>A0A6A6D874</accession>
<evidence type="ECO:0000313" key="3">
    <source>
        <dbReference type="EMBL" id="KAF2173846.1"/>
    </source>
</evidence>
<reference evidence="3" key="1">
    <citation type="journal article" date="2020" name="Stud. Mycol.">
        <title>101 Dothideomycetes genomes: a test case for predicting lifestyles and emergence of pathogens.</title>
        <authorList>
            <person name="Haridas S."/>
            <person name="Albert R."/>
            <person name="Binder M."/>
            <person name="Bloem J."/>
            <person name="Labutti K."/>
            <person name="Salamov A."/>
            <person name="Andreopoulos B."/>
            <person name="Baker S."/>
            <person name="Barry K."/>
            <person name="Bills G."/>
            <person name="Bluhm B."/>
            <person name="Cannon C."/>
            <person name="Castanera R."/>
            <person name="Culley D."/>
            <person name="Daum C."/>
            <person name="Ezra D."/>
            <person name="Gonzalez J."/>
            <person name="Henrissat B."/>
            <person name="Kuo A."/>
            <person name="Liang C."/>
            <person name="Lipzen A."/>
            <person name="Lutzoni F."/>
            <person name="Magnuson J."/>
            <person name="Mondo S."/>
            <person name="Nolan M."/>
            <person name="Ohm R."/>
            <person name="Pangilinan J."/>
            <person name="Park H.-J."/>
            <person name="Ramirez L."/>
            <person name="Alfaro M."/>
            <person name="Sun H."/>
            <person name="Tritt A."/>
            <person name="Yoshinaga Y."/>
            <person name="Zwiers L.-H."/>
            <person name="Turgeon B."/>
            <person name="Goodwin S."/>
            <person name="Spatafora J."/>
            <person name="Crous P."/>
            <person name="Grigoriev I."/>
        </authorList>
    </citation>
    <scope>NUCLEOTIDE SEQUENCE</scope>
    <source>
        <strain evidence="3">ATCC 36951</strain>
    </source>
</reference>
<feature type="compositionally biased region" description="Basic and acidic residues" evidence="1">
    <location>
        <begin position="495"/>
        <end position="504"/>
    </location>
</feature>
<feature type="signal peptide" evidence="2">
    <location>
        <begin position="1"/>
        <end position="16"/>
    </location>
</feature>
<evidence type="ECO:0000313" key="4">
    <source>
        <dbReference type="Proteomes" id="UP000799537"/>
    </source>
</evidence>
<dbReference type="Proteomes" id="UP000799537">
    <property type="component" value="Unassembled WGS sequence"/>
</dbReference>
<feature type="region of interest" description="Disordered" evidence="1">
    <location>
        <begin position="490"/>
        <end position="520"/>
    </location>
</feature>
<dbReference type="RefSeq" id="XP_033674735.1">
    <property type="nucleotide sequence ID" value="XM_033811036.1"/>
</dbReference>
<name>A0A6A6D874_ZASCE</name>
<dbReference type="PANTHER" id="PTHR36578:SF2">
    <property type="entry name" value="PA14 DOMAIN-CONTAINING PROTEIN"/>
    <property type="match status" value="1"/>
</dbReference>